<feature type="compositionally biased region" description="Basic residues" evidence="3">
    <location>
        <begin position="564"/>
        <end position="574"/>
    </location>
</feature>
<evidence type="ECO:0000259" key="4">
    <source>
        <dbReference type="PROSITE" id="PS50097"/>
    </source>
</evidence>
<evidence type="ECO:0000313" key="6">
    <source>
        <dbReference type="Proteomes" id="UP001472866"/>
    </source>
</evidence>
<comment type="pathway">
    <text evidence="1">Protein modification; protein ubiquitination.</text>
</comment>
<evidence type="ECO:0000256" key="3">
    <source>
        <dbReference type="SAM" id="MobiDB-lite"/>
    </source>
</evidence>
<reference evidence="5 6" key="1">
    <citation type="submission" date="2024-03" db="EMBL/GenBank/DDBJ databases">
        <title>Complete genome sequence of the green alga Chloropicon roscoffensis RCC1871.</title>
        <authorList>
            <person name="Lemieux C."/>
            <person name="Pombert J.-F."/>
            <person name="Otis C."/>
            <person name="Turmel M."/>
        </authorList>
    </citation>
    <scope>NUCLEOTIDE SEQUENCE [LARGE SCALE GENOMIC DNA]</scope>
    <source>
        <strain evidence="5 6">RCC1871</strain>
    </source>
</reference>
<dbReference type="GO" id="GO:0016567">
    <property type="term" value="P:protein ubiquitination"/>
    <property type="evidence" value="ECO:0007669"/>
    <property type="project" value="InterPro"/>
</dbReference>
<accession>A0AAX4PHE0</accession>
<gene>
    <name evidence="5" type="ORF">HKI87_13g73740</name>
</gene>
<dbReference type="Pfam" id="PF00651">
    <property type="entry name" value="BTB"/>
    <property type="match status" value="1"/>
</dbReference>
<dbReference type="InterPro" id="IPR045005">
    <property type="entry name" value="BPM1-6"/>
</dbReference>
<evidence type="ECO:0000256" key="1">
    <source>
        <dbReference type="ARBA" id="ARBA00004906"/>
    </source>
</evidence>
<evidence type="ECO:0000256" key="2">
    <source>
        <dbReference type="ARBA" id="ARBA00010846"/>
    </source>
</evidence>
<dbReference type="CDD" id="cd18280">
    <property type="entry name" value="BTB_POZ_BPM_plant"/>
    <property type="match status" value="1"/>
</dbReference>
<dbReference type="Pfam" id="PF24570">
    <property type="entry name" value="BACK_BPM_SPOP"/>
    <property type="match status" value="1"/>
</dbReference>
<feature type="domain" description="BTB" evidence="4">
    <location>
        <begin position="371"/>
        <end position="438"/>
    </location>
</feature>
<protein>
    <submittedName>
        <fullName evidence="5">BTB/POZ and MATH domain-containing protein</fullName>
    </submittedName>
</protein>
<comment type="similarity">
    <text evidence="2">Belongs to the Tdpoz family.</text>
</comment>
<feature type="region of interest" description="Disordered" evidence="3">
    <location>
        <begin position="112"/>
        <end position="173"/>
    </location>
</feature>
<name>A0AAX4PHE0_9CHLO</name>
<feature type="region of interest" description="Disordered" evidence="3">
    <location>
        <begin position="537"/>
        <end position="574"/>
    </location>
</feature>
<organism evidence="5 6">
    <name type="scientific">Chloropicon roscoffensis</name>
    <dbReference type="NCBI Taxonomy" id="1461544"/>
    <lineage>
        <taxon>Eukaryota</taxon>
        <taxon>Viridiplantae</taxon>
        <taxon>Chlorophyta</taxon>
        <taxon>Chloropicophyceae</taxon>
        <taxon>Chloropicales</taxon>
        <taxon>Chloropicaceae</taxon>
        <taxon>Chloropicon</taxon>
    </lineage>
</organism>
<dbReference type="AlphaFoldDB" id="A0AAX4PHE0"/>
<dbReference type="Gene3D" id="3.30.710.10">
    <property type="entry name" value="Potassium Channel Kv1.1, Chain A"/>
    <property type="match status" value="1"/>
</dbReference>
<dbReference type="InterPro" id="IPR056423">
    <property type="entry name" value="BACK_BPM_SPOP"/>
</dbReference>
<feature type="compositionally biased region" description="Low complexity" evidence="3">
    <location>
        <begin position="124"/>
        <end position="173"/>
    </location>
</feature>
<keyword evidence="6" id="KW-1185">Reference proteome</keyword>
<dbReference type="PANTHER" id="PTHR26379:SF187">
    <property type="entry name" value="OS07G0655300 PROTEIN"/>
    <property type="match status" value="1"/>
</dbReference>
<dbReference type="CDD" id="cd00121">
    <property type="entry name" value="MATH"/>
    <property type="match status" value="2"/>
</dbReference>
<dbReference type="PANTHER" id="PTHR26379">
    <property type="entry name" value="BTB/POZ AND MATH DOMAIN-CONTAINING PROTEIN 1"/>
    <property type="match status" value="1"/>
</dbReference>
<dbReference type="SMART" id="SM00225">
    <property type="entry name" value="BTB"/>
    <property type="match status" value="1"/>
</dbReference>
<dbReference type="Gene3D" id="2.60.210.10">
    <property type="entry name" value="Apoptosis, Tumor Necrosis Factor Receptor Associated Protein 2, Chain A"/>
    <property type="match status" value="2"/>
</dbReference>
<dbReference type="InterPro" id="IPR000210">
    <property type="entry name" value="BTB/POZ_dom"/>
</dbReference>
<dbReference type="SUPFAM" id="SSF49599">
    <property type="entry name" value="TRAF domain-like"/>
    <property type="match status" value="2"/>
</dbReference>
<dbReference type="PROSITE" id="PS50097">
    <property type="entry name" value="BTB"/>
    <property type="match status" value="1"/>
</dbReference>
<proteinExistence type="inferred from homology"/>
<evidence type="ECO:0000313" key="5">
    <source>
        <dbReference type="EMBL" id="WZN65812.1"/>
    </source>
</evidence>
<dbReference type="EMBL" id="CP151513">
    <property type="protein sequence ID" value="WZN65812.1"/>
    <property type="molecule type" value="Genomic_DNA"/>
</dbReference>
<dbReference type="InterPro" id="IPR002083">
    <property type="entry name" value="MATH/TRAF_dom"/>
</dbReference>
<dbReference type="InterPro" id="IPR008974">
    <property type="entry name" value="TRAF-like"/>
</dbReference>
<dbReference type="Proteomes" id="UP001472866">
    <property type="component" value="Chromosome 13"/>
</dbReference>
<sequence length="574" mass="62580">MESVVNDNPDAENPEVPDMSKTLTSTIVGEHEHTIVGYSLLKGIGDGEPIASDRFTVGGHEWVLLFYPDGKKSSSEAAHHAHPNLLGHFGHHGRTQTMRQTMRQFASAMAAGDAPMTQEEARQALRAQAGMQAQGAQAGNPPTGAAAGNANNNAGNNAAGGENNANAAAGGAPNGADQGPLLAGVVQHGAQGYRMIHPPGLGPGRVGLPPNLPEVGHFAIRRENEVQYAALFVALIGETSRPMGVVHTSEGHIVRAFHHFTLVDQSNRGRDITKGRRREQGAVKISCARQDPNARNCHGYRKFIKRSVLENPDSGFLLNDTIKIKYKIELVVMSGGAFCRPEPEQPLPIVQIPEPRLSEDFAELLKSGEGSDFTFLVEGEEMPAHRLIVASRSPVFKALLDNDMREGKEKKIAIHDVRAPAFQILLHFVYTDKLPEEVSGDNLQVTMAQHLLSAADRFELPRLRAICEKHLCETVDIVNAATTLTLADENHATELRRHCLDFVALNLSQVMNTSGFEYMVQRCPHLQRAILEACSKDPMARSPGAEGSGKKRDWDQEGGSSSRREKRVRFHLNK</sequence>
<dbReference type="InterPro" id="IPR011333">
    <property type="entry name" value="SKP1/BTB/POZ_sf"/>
</dbReference>
<dbReference type="Gene3D" id="1.25.40.420">
    <property type="match status" value="1"/>
</dbReference>
<dbReference type="SUPFAM" id="SSF54695">
    <property type="entry name" value="POZ domain"/>
    <property type="match status" value="1"/>
</dbReference>